<organism evidence="1">
    <name type="scientific">Tanacetum cinerariifolium</name>
    <name type="common">Dalmatian daisy</name>
    <name type="synonym">Chrysanthemum cinerariifolium</name>
    <dbReference type="NCBI Taxonomy" id="118510"/>
    <lineage>
        <taxon>Eukaryota</taxon>
        <taxon>Viridiplantae</taxon>
        <taxon>Streptophyta</taxon>
        <taxon>Embryophyta</taxon>
        <taxon>Tracheophyta</taxon>
        <taxon>Spermatophyta</taxon>
        <taxon>Magnoliopsida</taxon>
        <taxon>eudicotyledons</taxon>
        <taxon>Gunneridae</taxon>
        <taxon>Pentapetalae</taxon>
        <taxon>asterids</taxon>
        <taxon>campanulids</taxon>
        <taxon>Asterales</taxon>
        <taxon>Asteraceae</taxon>
        <taxon>Asteroideae</taxon>
        <taxon>Anthemideae</taxon>
        <taxon>Anthemidinae</taxon>
        <taxon>Tanacetum</taxon>
    </lineage>
</organism>
<proteinExistence type="predicted"/>
<name>A0A699JTU0_TANCI</name>
<comment type="caution">
    <text evidence="1">The sequence shown here is derived from an EMBL/GenBank/DDBJ whole genome shotgun (WGS) entry which is preliminary data.</text>
</comment>
<protein>
    <recommendedName>
        <fullName evidence="2">Integrase, catalytic region, zinc finger, CCHC-type, peptidase aspartic, catalytic</fullName>
    </recommendedName>
</protein>
<sequence length="115" mass="12858">MHNDIMAAGSRYRPPVLATRRYTQWQSCLMRYVDTKPNTVALRRCILQGPYVISEIKILGQPATDDTPAVPERTVPETFLNISPENKAHSDAEAKAIHLISTGIRDDIYSTVDAC</sequence>
<evidence type="ECO:0000313" key="1">
    <source>
        <dbReference type="EMBL" id="GFA56959.1"/>
    </source>
</evidence>
<reference evidence="1" key="1">
    <citation type="journal article" date="2019" name="Sci. Rep.">
        <title>Draft genome of Tanacetum cinerariifolium, the natural source of mosquito coil.</title>
        <authorList>
            <person name="Yamashiro T."/>
            <person name="Shiraishi A."/>
            <person name="Satake H."/>
            <person name="Nakayama K."/>
        </authorList>
    </citation>
    <scope>NUCLEOTIDE SEQUENCE</scope>
</reference>
<evidence type="ECO:0008006" key="2">
    <source>
        <dbReference type="Google" id="ProtNLM"/>
    </source>
</evidence>
<feature type="non-terminal residue" evidence="1">
    <location>
        <position position="115"/>
    </location>
</feature>
<gene>
    <name evidence="1" type="ORF">Tci_628931</name>
</gene>
<dbReference type="AlphaFoldDB" id="A0A699JTU0"/>
<dbReference type="EMBL" id="BKCJ010447338">
    <property type="protein sequence ID" value="GFA56959.1"/>
    <property type="molecule type" value="Genomic_DNA"/>
</dbReference>
<accession>A0A699JTU0</accession>